<reference evidence="1 2" key="1">
    <citation type="submission" date="2015-09" db="EMBL/GenBank/DDBJ databases">
        <authorList>
            <consortium name="Pathogen Informatics"/>
        </authorList>
    </citation>
    <scope>NUCLEOTIDE SEQUENCE [LARGE SCALE GENOMIC DNA]</scope>
    <source>
        <strain evidence="1 2">2789STDY5834858</strain>
    </source>
</reference>
<protein>
    <submittedName>
        <fullName evidence="1">Sirohydrochlorin cobaltochelatase</fullName>
        <ecNumber evidence="1">4.99.1.3</ecNumber>
    </submittedName>
</protein>
<dbReference type="CDD" id="cd03412">
    <property type="entry name" value="CbiK_N"/>
    <property type="match status" value="1"/>
</dbReference>
<organism evidence="1 2">
    <name type="scientific">Sarcina ventriculi</name>
    <name type="common">Clostridium ventriculi</name>
    <dbReference type="NCBI Taxonomy" id="1267"/>
    <lineage>
        <taxon>Bacteria</taxon>
        <taxon>Bacillati</taxon>
        <taxon>Bacillota</taxon>
        <taxon>Clostridia</taxon>
        <taxon>Eubacteriales</taxon>
        <taxon>Clostridiaceae</taxon>
        <taxon>Sarcina</taxon>
    </lineage>
</organism>
<sequence>MIKERGEIMKKAILVISFGTSHLDTIEKTIDKVEAKIAETFKEYDVFRAFTSHMIIRALDKKYGIKINKPEEVLDNLYREGYKEIVIQPLHIISGEEFDYIKNVVRIYKQNFEILRLSRPLLYFENEEEKDYTSFINALDTFLPKSEGYVLVGHGTFHPSFATYGCLQNILSENDKENFLIGTIEGYPSVDNVIKRLRRLNIKDITLVPFLLVAGDHAKNDIAGDDEDSWKSILKANGFNVNVFLHGLGEFEAIWDMYINHLRETIDGKVLGKGETKKGAKVLCTQ</sequence>
<dbReference type="GO" id="GO:0016852">
    <property type="term" value="F:sirohydrochlorin cobaltochelatase activity"/>
    <property type="evidence" value="ECO:0007669"/>
    <property type="project" value="UniProtKB-EC"/>
</dbReference>
<dbReference type="EC" id="4.99.1.3" evidence="1"/>
<name>A0ABM9US72_SARVE</name>
<keyword evidence="1" id="KW-0456">Lyase</keyword>
<dbReference type="Gene3D" id="3.40.50.1400">
    <property type="match status" value="2"/>
</dbReference>
<dbReference type="EMBL" id="CYZR01000008">
    <property type="protein sequence ID" value="CUO18015.1"/>
    <property type="molecule type" value="Genomic_DNA"/>
</dbReference>
<dbReference type="SUPFAM" id="SSF53800">
    <property type="entry name" value="Chelatase"/>
    <property type="match status" value="1"/>
</dbReference>
<evidence type="ECO:0000313" key="2">
    <source>
        <dbReference type="Proteomes" id="UP000095488"/>
    </source>
</evidence>
<proteinExistence type="predicted"/>
<accession>A0ABM9US72</accession>
<dbReference type="Proteomes" id="UP000095488">
    <property type="component" value="Unassembled WGS sequence"/>
</dbReference>
<dbReference type="Pfam" id="PF06180">
    <property type="entry name" value="CbiK"/>
    <property type="match status" value="1"/>
</dbReference>
<gene>
    <name evidence="1" type="primary">cbiK_2</name>
    <name evidence="1" type="ORF">ERS852473_02130</name>
</gene>
<comment type="caution">
    <text evidence="1">The sequence shown here is derived from an EMBL/GenBank/DDBJ whole genome shotgun (WGS) entry which is preliminary data.</text>
</comment>
<evidence type="ECO:0000313" key="1">
    <source>
        <dbReference type="EMBL" id="CUO18015.1"/>
    </source>
</evidence>
<keyword evidence="2" id="KW-1185">Reference proteome</keyword>
<dbReference type="PIRSF" id="PIRSF033579">
    <property type="entry name" value="Anaer_Co_chel"/>
    <property type="match status" value="1"/>
</dbReference>
<dbReference type="InterPro" id="IPR010388">
    <property type="entry name" value="Anaerobic_Co-chelatase"/>
</dbReference>
<dbReference type="CDD" id="cd03413">
    <property type="entry name" value="CbiK_C"/>
    <property type="match status" value="1"/>
</dbReference>